<evidence type="ECO:0000313" key="3">
    <source>
        <dbReference type="Proteomes" id="UP000184192"/>
    </source>
</evidence>
<accession>A0A1M6MFW7</accession>
<organism evidence="2 3">
    <name type="scientific">Bacteroides stercorirosoris</name>
    <dbReference type="NCBI Taxonomy" id="871324"/>
    <lineage>
        <taxon>Bacteria</taxon>
        <taxon>Pseudomonadati</taxon>
        <taxon>Bacteroidota</taxon>
        <taxon>Bacteroidia</taxon>
        <taxon>Bacteroidales</taxon>
        <taxon>Bacteroidaceae</taxon>
        <taxon>Bacteroides</taxon>
    </lineage>
</organism>
<protein>
    <submittedName>
        <fullName evidence="2">Phage derived protein Gp49-like</fullName>
    </submittedName>
    <submittedName>
        <fullName evidence="1">Type II toxin-antitoxin system RelE/ParE family toxin</fullName>
    </submittedName>
</protein>
<evidence type="ECO:0000313" key="2">
    <source>
        <dbReference type="EMBL" id="SHJ82361.1"/>
    </source>
</evidence>
<keyword evidence="3" id="KW-1185">Reference proteome</keyword>
<dbReference type="Proteomes" id="UP000286075">
    <property type="component" value="Unassembled WGS sequence"/>
</dbReference>
<proteinExistence type="predicted"/>
<reference evidence="2" key="2">
    <citation type="submission" date="2016-11" db="EMBL/GenBank/DDBJ databases">
        <authorList>
            <person name="Jaros S."/>
            <person name="Januszkiewicz K."/>
            <person name="Wedrychowicz H."/>
        </authorList>
    </citation>
    <scope>NUCLEOTIDE SEQUENCE [LARGE SCALE GENOMIC DNA]</scope>
    <source>
        <strain evidence="2">DSM 26884</strain>
    </source>
</reference>
<sequence length="126" mass="14880">MKENNKFIRKVVVYANYFKEFRKTLSREALRKTYQILTYIMILEQVPEKYLKAINGTQGLFEIRIEEGGNIYRIFCCMDEGSLVILFNGFQKKTQKTPPGEIERAKRIMNEYFSSKKTKGETSNEK</sequence>
<dbReference type="eggNOG" id="COG4679">
    <property type="taxonomic scope" value="Bacteria"/>
</dbReference>
<reference evidence="3" key="1">
    <citation type="submission" date="2016-11" db="EMBL/GenBank/DDBJ databases">
        <authorList>
            <person name="Varghese N."/>
            <person name="Submissions S."/>
        </authorList>
    </citation>
    <scope>NUCLEOTIDE SEQUENCE [LARGE SCALE GENOMIC DNA]</scope>
    <source>
        <strain evidence="3">DSM 26884</strain>
    </source>
</reference>
<dbReference type="OrthoDB" id="573082at2"/>
<dbReference type="GeneID" id="92715030"/>
<dbReference type="EMBL" id="QSCF01000012">
    <property type="protein sequence ID" value="RGX79007.1"/>
    <property type="molecule type" value="Genomic_DNA"/>
</dbReference>
<dbReference type="Pfam" id="PF05973">
    <property type="entry name" value="Gp49"/>
    <property type="match status" value="1"/>
</dbReference>
<name>A0A1M6MFW7_9BACE</name>
<dbReference type="RefSeq" id="WP_025836154.1">
    <property type="nucleotide sequence ID" value="NZ_CABMFG010000012.1"/>
</dbReference>
<evidence type="ECO:0000313" key="1">
    <source>
        <dbReference type="EMBL" id="RGX79007.1"/>
    </source>
</evidence>
<dbReference type="InterPro" id="IPR009241">
    <property type="entry name" value="HigB-like"/>
</dbReference>
<dbReference type="EMBL" id="FQZN01000081">
    <property type="protein sequence ID" value="SHJ82361.1"/>
    <property type="molecule type" value="Genomic_DNA"/>
</dbReference>
<reference evidence="1 4" key="3">
    <citation type="submission" date="2018-08" db="EMBL/GenBank/DDBJ databases">
        <title>A genome reference for cultivated species of the human gut microbiota.</title>
        <authorList>
            <person name="Zou Y."/>
            <person name="Xue W."/>
            <person name="Luo G."/>
        </authorList>
    </citation>
    <scope>NUCLEOTIDE SEQUENCE [LARGE SCALE GENOMIC DNA]</scope>
    <source>
        <strain evidence="1 4">OF03-9BH</strain>
    </source>
</reference>
<evidence type="ECO:0000313" key="4">
    <source>
        <dbReference type="Proteomes" id="UP000286075"/>
    </source>
</evidence>
<dbReference type="Proteomes" id="UP000184192">
    <property type="component" value="Unassembled WGS sequence"/>
</dbReference>
<gene>
    <name evidence="1" type="ORF">DXA68_09615</name>
    <name evidence="2" type="ORF">SAMN05444350_1812</name>
</gene>
<dbReference type="AlphaFoldDB" id="A0A1M6MFW7"/>